<protein>
    <submittedName>
        <fullName evidence="2">Uncharacterized protein</fullName>
    </submittedName>
</protein>
<dbReference type="Pfam" id="PF05218">
    <property type="entry name" value="DUF713"/>
    <property type="match status" value="1"/>
</dbReference>
<gene>
    <name evidence="2" type="ORF">CAEBREN_05332</name>
</gene>
<organism evidence="3">
    <name type="scientific">Caenorhabditis brenneri</name>
    <name type="common">Nematode worm</name>
    <dbReference type="NCBI Taxonomy" id="135651"/>
    <lineage>
        <taxon>Eukaryota</taxon>
        <taxon>Metazoa</taxon>
        <taxon>Ecdysozoa</taxon>
        <taxon>Nematoda</taxon>
        <taxon>Chromadorea</taxon>
        <taxon>Rhabditida</taxon>
        <taxon>Rhabditina</taxon>
        <taxon>Rhabditomorpha</taxon>
        <taxon>Rhabditoidea</taxon>
        <taxon>Rhabditidae</taxon>
        <taxon>Peloderinae</taxon>
        <taxon>Caenorhabditis</taxon>
    </lineage>
</organism>
<keyword evidence="3" id="KW-1185">Reference proteome</keyword>
<dbReference type="InterPro" id="IPR007883">
    <property type="entry name" value="DUF713"/>
</dbReference>
<evidence type="ECO:0000313" key="2">
    <source>
        <dbReference type="EMBL" id="EGT38729.1"/>
    </source>
</evidence>
<dbReference type="PANTHER" id="PTHR21566:SF7">
    <property type="entry name" value="DUF4455 DOMAIN-CONTAINING PROTEIN-RELATED"/>
    <property type="match status" value="1"/>
</dbReference>
<keyword evidence="1" id="KW-0175">Coiled coil</keyword>
<sequence length="688" mass="79721">MTNSFEILKFELNNLVDEIERCKFSRSNATVEGMLQKLNSMSPDQLQIVNELIILVEGAFKECPGTENQETVLRKSQQGFMESDFEAFEDNEESLSMDLLTKFINFLENAQGHNKQSVERFADAILNLPQSADSYTMQPVKLEYLFNNISLANLQQFFMVGFIIRSFSKHPSRPTTFEGSNFGGMSSGYPQPGYSSSAMVFNQKTNLVKLIEWFRSYGHELKRKFDTEVKRIESAKPGYWERMKGNAFSPKEIYQKGIAELELDQTQYSIAKMGMKLIDKMVEESRNQTVFSPIPTTGPMQVLYPSGHQNFYPSQQPFSITSNQPKPMTAFSIEQQYYQHPARADPPKVSSCSQDKTVSDLLTQLETVRKAIPVTGIAEFHSTEPEHSPICEPQPELICQEEQLRRAKLREEQELFEKQLAAKKDNNKRTEVYMKEEKLRSDEKAELEFNEARDRQHKKHQEDLRRIQEEIEEYEKETQRLLQDRIREWKACTDAFFACLHLKQLFNEKEKEWSKWLSSLGEAIKELKTRWELFEKIVKNLTKNESSYDRIFRQELIALHKAAQCAYESLFDACTTVKNLFGKFPDGVFLCILHGKLVVATNKLCNILDQIDHCLENPDSIHPIRDSFMNLKQSEIPSTGQLRRWSKEQSSVYHGIEEPRVYRAQTPVEIHEITSEGSGGNNRYETSF</sequence>
<dbReference type="OrthoDB" id="5901016at2759"/>
<proteinExistence type="predicted"/>
<accession>G0NWD5</accession>
<dbReference type="eggNOG" id="ENOG502TG62">
    <property type="taxonomic scope" value="Eukaryota"/>
</dbReference>
<reference evidence="3" key="1">
    <citation type="submission" date="2011-07" db="EMBL/GenBank/DDBJ databases">
        <authorList>
            <consortium name="Caenorhabditis brenneri Sequencing and Analysis Consortium"/>
            <person name="Wilson R.K."/>
        </authorList>
    </citation>
    <scope>NUCLEOTIDE SEQUENCE [LARGE SCALE GENOMIC DNA]</scope>
    <source>
        <strain evidence="3">PB2801</strain>
    </source>
</reference>
<dbReference type="PANTHER" id="PTHR21566">
    <property type="entry name" value="CILIA- AND FLAGELLA-ASSOCIATED PROTEIN 251-LIKE-RELATED-RELATED"/>
    <property type="match status" value="1"/>
</dbReference>
<feature type="coiled-coil region" evidence="1">
    <location>
        <begin position="450"/>
        <end position="484"/>
    </location>
</feature>
<evidence type="ECO:0000313" key="3">
    <source>
        <dbReference type="Proteomes" id="UP000008068"/>
    </source>
</evidence>
<evidence type="ECO:0000256" key="1">
    <source>
        <dbReference type="SAM" id="Coils"/>
    </source>
</evidence>
<dbReference type="HOGENOM" id="CLU_400221_0_0_1"/>
<feature type="coiled-coil region" evidence="1">
    <location>
        <begin position="399"/>
        <end position="426"/>
    </location>
</feature>
<name>G0NWD5_CAEBE</name>
<dbReference type="EMBL" id="GL379963">
    <property type="protein sequence ID" value="EGT38729.1"/>
    <property type="molecule type" value="Genomic_DNA"/>
</dbReference>
<dbReference type="InParanoid" id="G0NWD5"/>
<dbReference type="AlphaFoldDB" id="G0NWD5"/>
<dbReference type="Proteomes" id="UP000008068">
    <property type="component" value="Unassembled WGS sequence"/>
</dbReference>